<reference evidence="2" key="1">
    <citation type="submission" date="2018-11" db="EMBL/GenBank/DDBJ databases">
        <authorList>
            <consortium name="Pathogen Informatics"/>
        </authorList>
    </citation>
    <scope>NUCLEOTIDE SEQUENCE [LARGE SCALE GENOMIC DNA]</scope>
</reference>
<sequence>MSRGTMCGRYLRCLLAETSLIDEPVIATLPLSRLLVQKFALTDYDDCFVEVKEVTETDGTVSGTLLVTPNALMFDPDVTHPLVVENGQDLYMMMAHMDEIMSVAVFKDIEALMCEADSADKMYDPEHVRTPSVGQSPSRVIVWRSSRAQVGLEFQKNAMDETRNVFDADVEDSLRERAPPEGSVNDSSKTEGIFATVEHGEVISAGLSILGESAGGLPEIAEEEREGKKQFEATSPLATSTRRAFSETTPEREINVGFAVSERDQPNVPLPPIQGKQETDQTRMQSDLQSRISTTSLPRFSSASSSSSLSRLGRTLRVAVSWRRCGFKRVLVPGMADSPEVHKRFWIGEDSIQKRSRRKQQEHPEKLVCCSLHGVPASHT</sequence>
<dbReference type="AlphaFoldDB" id="A0A3P7H1J2"/>
<feature type="region of interest" description="Disordered" evidence="1">
    <location>
        <begin position="260"/>
        <end position="307"/>
    </location>
</feature>
<name>A0A3P7H1J2_TOXCA</name>
<accession>A0A3P7H1J2</accession>
<feature type="compositionally biased region" description="Polar residues" evidence="1">
    <location>
        <begin position="232"/>
        <end position="248"/>
    </location>
</feature>
<feature type="region of interest" description="Disordered" evidence="1">
    <location>
        <begin position="225"/>
        <end position="248"/>
    </location>
</feature>
<gene>
    <name evidence="2" type="ORF">TCNE_LOCUS14836</name>
</gene>
<evidence type="ECO:0000313" key="2">
    <source>
        <dbReference type="EMBL" id="VDM46157.1"/>
    </source>
</evidence>
<dbReference type="EMBL" id="UYWY01022480">
    <property type="protein sequence ID" value="VDM46157.1"/>
    <property type="molecule type" value="Genomic_DNA"/>
</dbReference>
<proteinExistence type="predicted"/>
<feature type="compositionally biased region" description="Polar residues" evidence="1">
    <location>
        <begin position="282"/>
        <end position="292"/>
    </location>
</feature>
<protein>
    <submittedName>
        <fullName evidence="2">Uncharacterized protein</fullName>
    </submittedName>
</protein>
<organism evidence="2">
    <name type="scientific">Toxocara canis</name>
    <name type="common">Canine roundworm</name>
    <dbReference type="NCBI Taxonomy" id="6265"/>
    <lineage>
        <taxon>Eukaryota</taxon>
        <taxon>Metazoa</taxon>
        <taxon>Ecdysozoa</taxon>
        <taxon>Nematoda</taxon>
        <taxon>Chromadorea</taxon>
        <taxon>Rhabditida</taxon>
        <taxon>Spirurina</taxon>
        <taxon>Ascaridomorpha</taxon>
        <taxon>Ascaridoidea</taxon>
        <taxon>Toxocaridae</taxon>
        <taxon>Toxocara</taxon>
    </lineage>
</organism>
<feature type="compositionally biased region" description="Low complexity" evidence="1">
    <location>
        <begin position="293"/>
        <end position="307"/>
    </location>
</feature>
<evidence type="ECO:0000256" key="1">
    <source>
        <dbReference type="SAM" id="MobiDB-lite"/>
    </source>
</evidence>